<dbReference type="EMBL" id="MCFF01000035">
    <property type="protein sequence ID" value="ORZ09130.1"/>
    <property type="molecule type" value="Genomic_DNA"/>
</dbReference>
<comment type="caution">
    <text evidence="2">The sequence shown here is derived from an EMBL/GenBank/DDBJ whole genome shotgun (WGS) entry which is preliminary data.</text>
</comment>
<accession>A0A1Y2GGV7</accession>
<dbReference type="InParanoid" id="A0A1Y2GGV7"/>
<name>A0A1Y2GGV7_9FUNG</name>
<dbReference type="OrthoDB" id="2423459at2759"/>
<dbReference type="RefSeq" id="XP_021878757.1">
    <property type="nucleotide sequence ID" value="XM_022030408.1"/>
</dbReference>
<sequence length="150" mass="15791">MPYLIFSCVKLIALIKGGTISHCSILKPSAFRAATLKNDVARVICHLIPYAGMGLNYSLYALAAPSPTRYFTSLQVGTVTRTQSASAGFNPEHHPIVLQQLVESLSPSEFVAPLSASSNAKEAMAKGSLSDKPPVATQGSHQGPVTDGHA</sequence>
<keyword evidence="3" id="KW-1185">Reference proteome</keyword>
<evidence type="ECO:0000256" key="1">
    <source>
        <dbReference type="SAM" id="MobiDB-lite"/>
    </source>
</evidence>
<dbReference type="Proteomes" id="UP000193648">
    <property type="component" value="Unassembled WGS sequence"/>
</dbReference>
<proteinExistence type="predicted"/>
<reference evidence="2 3" key="1">
    <citation type="submission" date="2016-07" db="EMBL/GenBank/DDBJ databases">
        <title>Pervasive Adenine N6-methylation of Active Genes in Fungi.</title>
        <authorList>
            <consortium name="DOE Joint Genome Institute"/>
            <person name="Mondo S.J."/>
            <person name="Dannebaum R.O."/>
            <person name="Kuo R.C."/>
            <person name="Labutti K."/>
            <person name="Haridas S."/>
            <person name="Kuo A."/>
            <person name="Salamov A."/>
            <person name="Ahrendt S.R."/>
            <person name="Lipzen A."/>
            <person name="Sullivan W."/>
            <person name="Andreopoulos W.B."/>
            <person name="Clum A."/>
            <person name="Lindquist E."/>
            <person name="Daum C."/>
            <person name="Ramamoorthy G.K."/>
            <person name="Gryganskyi A."/>
            <person name="Culley D."/>
            <person name="Magnuson J.K."/>
            <person name="James T.Y."/>
            <person name="O'Malley M.A."/>
            <person name="Stajich J.E."/>
            <person name="Spatafora J.W."/>
            <person name="Visel A."/>
            <person name="Grigoriev I.V."/>
        </authorList>
    </citation>
    <scope>NUCLEOTIDE SEQUENCE [LARGE SCALE GENOMIC DNA]</scope>
    <source>
        <strain evidence="2 3">NRRL 3116</strain>
    </source>
</reference>
<protein>
    <submittedName>
        <fullName evidence="2">Uncharacterized protein</fullName>
    </submittedName>
</protein>
<feature type="region of interest" description="Disordered" evidence="1">
    <location>
        <begin position="122"/>
        <end position="150"/>
    </location>
</feature>
<dbReference type="GeneID" id="33572250"/>
<evidence type="ECO:0000313" key="3">
    <source>
        <dbReference type="Proteomes" id="UP000193648"/>
    </source>
</evidence>
<gene>
    <name evidence="2" type="ORF">BCR41DRAFT_424316</name>
</gene>
<evidence type="ECO:0000313" key="2">
    <source>
        <dbReference type="EMBL" id="ORZ09130.1"/>
    </source>
</evidence>
<dbReference type="AlphaFoldDB" id="A0A1Y2GGV7"/>
<organism evidence="2 3">
    <name type="scientific">Lobosporangium transversale</name>
    <dbReference type="NCBI Taxonomy" id="64571"/>
    <lineage>
        <taxon>Eukaryota</taxon>
        <taxon>Fungi</taxon>
        <taxon>Fungi incertae sedis</taxon>
        <taxon>Mucoromycota</taxon>
        <taxon>Mortierellomycotina</taxon>
        <taxon>Mortierellomycetes</taxon>
        <taxon>Mortierellales</taxon>
        <taxon>Mortierellaceae</taxon>
        <taxon>Lobosporangium</taxon>
    </lineage>
</organism>